<dbReference type="PROSITE" id="PS50994">
    <property type="entry name" value="INTEGRASE"/>
    <property type="match status" value="1"/>
</dbReference>
<dbReference type="Gene3D" id="3.30.420.10">
    <property type="entry name" value="Ribonuclease H-like superfamily/Ribonuclease H"/>
    <property type="match status" value="1"/>
</dbReference>
<dbReference type="Pfam" id="PF00078">
    <property type="entry name" value="RVT_1"/>
    <property type="match status" value="1"/>
</dbReference>
<dbReference type="AlphaFoldDB" id="A0A2S2NFT1"/>
<dbReference type="InterPro" id="IPR000477">
    <property type="entry name" value="RT_dom"/>
</dbReference>
<dbReference type="PANTHER" id="PTHR37984:SF5">
    <property type="entry name" value="PROTEIN NYNRIN-LIKE"/>
    <property type="match status" value="1"/>
</dbReference>
<name>A0A2S2NFT1_SCHGA</name>
<dbReference type="InterPro" id="IPR012337">
    <property type="entry name" value="RNaseH-like_sf"/>
</dbReference>
<keyword evidence="6" id="KW-0255">Endonuclease</keyword>
<keyword evidence="3" id="KW-0808">Transferase</keyword>
<dbReference type="GO" id="GO:0003676">
    <property type="term" value="F:nucleic acid binding"/>
    <property type="evidence" value="ECO:0007669"/>
    <property type="project" value="InterPro"/>
</dbReference>
<dbReference type="GO" id="GO:0042575">
    <property type="term" value="C:DNA polymerase complex"/>
    <property type="evidence" value="ECO:0007669"/>
    <property type="project" value="UniProtKB-ARBA"/>
</dbReference>
<keyword evidence="7" id="KW-0378">Hydrolase</keyword>
<dbReference type="CDD" id="cd09274">
    <property type="entry name" value="RNase_HI_RT_Ty3"/>
    <property type="match status" value="1"/>
</dbReference>
<feature type="domain" description="Integrase catalytic" evidence="10">
    <location>
        <begin position="891"/>
        <end position="1050"/>
    </location>
</feature>
<reference evidence="11" key="1">
    <citation type="submission" date="2018-04" db="EMBL/GenBank/DDBJ databases">
        <title>Transcriptome of Schizaphis graminum biotype I.</title>
        <authorList>
            <person name="Scully E.D."/>
            <person name="Geib S.M."/>
            <person name="Palmer N.A."/>
            <person name="Koch K."/>
            <person name="Bradshaw J."/>
            <person name="Heng-Moss T."/>
            <person name="Sarath G."/>
        </authorList>
    </citation>
    <scope>NUCLEOTIDE SEQUENCE</scope>
</reference>
<evidence type="ECO:0000313" key="11">
    <source>
        <dbReference type="EMBL" id="MBY16063.1"/>
    </source>
</evidence>
<dbReference type="GO" id="GO:0006508">
    <property type="term" value="P:proteolysis"/>
    <property type="evidence" value="ECO:0007669"/>
    <property type="project" value="UniProtKB-KW"/>
</dbReference>
<dbReference type="InterPro" id="IPR001584">
    <property type="entry name" value="Integrase_cat-core"/>
</dbReference>
<evidence type="ECO:0000256" key="6">
    <source>
        <dbReference type="ARBA" id="ARBA00022759"/>
    </source>
</evidence>
<evidence type="ECO:0000256" key="4">
    <source>
        <dbReference type="ARBA" id="ARBA00022695"/>
    </source>
</evidence>
<dbReference type="Gene3D" id="3.40.220.10">
    <property type="entry name" value="Leucine Aminopeptidase, subunit E, domain 1"/>
    <property type="match status" value="1"/>
</dbReference>
<dbReference type="GO" id="GO:0003964">
    <property type="term" value="F:RNA-directed DNA polymerase activity"/>
    <property type="evidence" value="ECO:0007669"/>
    <property type="project" value="UniProtKB-KW"/>
</dbReference>
<dbReference type="SUPFAM" id="SSF52949">
    <property type="entry name" value="Macro domain-like"/>
    <property type="match status" value="1"/>
</dbReference>
<feature type="domain" description="Reverse transcriptase" evidence="9">
    <location>
        <begin position="252"/>
        <end position="436"/>
    </location>
</feature>
<evidence type="ECO:0000256" key="3">
    <source>
        <dbReference type="ARBA" id="ARBA00022679"/>
    </source>
</evidence>
<keyword evidence="4" id="KW-0548">Nucleotidyltransferase</keyword>
<dbReference type="FunFam" id="3.30.420.10:FF:000032">
    <property type="entry name" value="Retrovirus-related Pol polyprotein from transposon 297-like Protein"/>
    <property type="match status" value="1"/>
</dbReference>
<dbReference type="SUPFAM" id="SSF56672">
    <property type="entry name" value="DNA/RNA polymerases"/>
    <property type="match status" value="1"/>
</dbReference>
<dbReference type="Gene3D" id="2.30.30.850">
    <property type="match status" value="1"/>
</dbReference>
<protein>
    <recommendedName>
        <fullName evidence="1">RNA-directed DNA polymerase</fullName>
        <ecNumber evidence="1">2.7.7.49</ecNumber>
    </recommendedName>
</protein>
<dbReference type="Pfam" id="PF17921">
    <property type="entry name" value="Integrase_H2C2"/>
    <property type="match status" value="1"/>
</dbReference>
<dbReference type="GO" id="GO:0008233">
    <property type="term" value="F:peptidase activity"/>
    <property type="evidence" value="ECO:0007669"/>
    <property type="project" value="UniProtKB-KW"/>
</dbReference>
<evidence type="ECO:0000256" key="2">
    <source>
        <dbReference type="ARBA" id="ARBA00022670"/>
    </source>
</evidence>
<evidence type="ECO:0000256" key="7">
    <source>
        <dbReference type="ARBA" id="ARBA00022801"/>
    </source>
</evidence>
<organism evidence="11">
    <name type="scientific">Schizaphis graminum</name>
    <name type="common">Green bug aphid</name>
    <dbReference type="NCBI Taxonomy" id="13262"/>
    <lineage>
        <taxon>Eukaryota</taxon>
        <taxon>Metazoa</taxon>
        <taxon>Ecdysozoa</taxon>
        <taxon>Arthropoda</taxon>
        <taxon>Hexapoda</taxon>
        <taxon>Insecta</taxon>
        <taxon>Pterygota</taxon>
        <taxon>Neoptera</taxon>
        <taxon>Paraneoptera</taxon>
        <taxon>Hemiptera</taxon>
        <taxon>Sternorrhyncha</taxon>
        <taxon>Aphidomorpha</taxon>
        <taxon>Aphidoidea</taxon>
        <taxon>Aphididae</taxon>
        <taxon>Aphidini</taxon>
        <taxon>Schizaphis</taxon>
    </lineage>
</organism>
<dbReference type="SUPFAM" id="SSF53098">
    <property type="entry name" value="Ribonuclease H-like"/>
    <property type="match status" value="1"/>
</dbReference>
<dbReference type="InterPro" id="IPR043472">
    <property type="entry name" value="Macro_dom-like"/>
</dbReference>
<dbReference type="InterPro" id="IPR036397">
    <property type="entry name" value="RNaseH_sf"/>
</dbReference>
<dbReference type="GO" id="GO:0004519">
    <property type="term" value="F:endonuclease activity"/>
    <property type="evidence" value="ECO:0007669"/>
    <property type="project" value="UniProtKB-KW"/>
</dbReference>
<evidence type="ECO:0000259" key="9">
    <source>
        <dbReference type="PROSITE" id="PS50878"/>
    </source>
</evidence>
<dbReference type="FunFam" id="3.30.70.270:FF:000115">
    <property type="entry name" value="Polyprotein of retroviral origin, putative"/>
    <property type="match status" value="1"/>
</dbReference>
<dbReference type="Gene3D" id="3.30.70.270">
    <property type="match status" value="2"/>
</dbReference>
<dbReference type="Pfam" id="PF00665">
    <property type="entry name" value="rve"/>
    <property type="match status" value="1"/>
</dbReference>
<dbReference type="InterPro" id="IPR043128">
    <property type="entry name" value="Rev_trsase/Diguanyl_cyclase"/>
</dbReference>
<dbReference type="InterPro" id="IPR050951">
    <property type="entry name" value="Retrovirus_Pol_polyprotein"/>
</dbReference>
<dbReference type="PROSITE" id="PS50878">
    <property type="entry name" value="RT_POL"/>
    <property type="match status" value="1"/>
</dbReference>
<dbReference type="CDD" id="cd01647">
    <property type="entry name" value="RT_LTR"/>
    <property type="match status" value="1"/>
</dbReference>
<keyword evidence="8" id="KW-0695">RNA-directed DNA polymerase</keyword>
<dbReference type="InterPro" id="IPR041588">
    <property type="entry name" value="Integrase_H2C2"/>
</dbReference>
<dbReference type="EMBL" id="GGMR01003444">
    <property type="protein sequence ID" value="MBY16063.1"/>
    <property type="molecule type" value="Transcribed_RNA"/>
</dbReference>
<dbReference type="PANTHER" id="PTHR37984">
    <property type="entry name" value="PROTEIN CBG26694"/>
    <property type="match status" value="1"/>
</dbReference>
<evidence type="ECO:0000256" key="1">
    <source>
        <dbReference type="ARBA" id="ARBA00012493"/>
    </source>
</evidence>
<keyword evidence="2" id="KW-0645">Protease</keyword>
<dbReference type="Pfam" id="PF17917">
    <property type="entry name" value="RT_RNaseH"/>
    <property type="match status" value="1"/>
</dbReference>
<dbReference type="GO" id="GO:0015074">
    <property type="term" value="P:DNA integration"/>
    <property type="evidence" value="ECO:0007669"/>
    <property type="project" value="InterPro"/>
</dbReference>
<gene>
    <name evidence="11" type="primary">POL_42</name>
    <name evidence="11" type="ORF">g.106872</name>
</gene>
<proteinExistence type="predicted"/>
<dbReference type="InterPro" id="IPR043502">
    <property type="entry name" value="DNA/RNA_pol_sf"/>
</dbReference>
<accession>A0A2S2NFT1</accession>
<dbReference type="FunFam" id="3.10.10.10:FF:000007">
    <property type="entry name" value="Retrovirus-related Pol polyprotein from transposon 17.6-like Protein"/>
    <property type="match status" value="1"/>
</dbReference>
<sequence>MLQGINDQTVKTMGFTMLTVINGNQSSESEFHVVPTNFPIIGDGILGKPFLTENQIVIDVGKGEITSTLNDVTTIPARCETIIPVDVSDLQIQEHQSILVYAQNINNEIICGNILNQVKNHQILISIINPTETQIVVPIPKLTDLSHEIINEESIKHFVSTNKVTKNEQNRIQLLKNLLKTDHMNLEEKLSIEELCSEFSDIFFLEGDKITCTDAVYHEIRTPGTTQPIYQRPYRLPYSQKEEIDNQIEKLEKDGIIGPSDSPWNAPLLVVPKKIDDSGEQKYRVVVDFRKLNNLTVGDAFPMPDVNTILDQLGNAKYFSCLDMASGYHQIPMRPDDRQKTGFSTEKGHFEFNRMCFGLKGAPATFQRLMNQVLIGLNGVKSFVYLDDVIVIGTSIKDHENNLRDVFKRFRKYRLQLQPLKCQFLSKEVSYLGHLITDEGIKPDPKKISCVANYCTPTNAKELKSFLGLIGYYRKFIKDFSKISKPLTSLLKKDQQFIWTDACEDAFQTFRTILTKEPILQFPDFSRPFNITTDASNCAIGGILSQGNIGSDLPISYASRTLNKAEINYNTTEKELLAIIWSVKQFRPYIYGRKFNIITDHKPLSWMFGVKDPGARLTRWRLLLEEYDYSVIYKPGVQNTNADALSRIAVYTTTEITPQSTNSEYQQFLEEISQRVIINNNVTETAGNLFDAADEYTLGHCVSQDFCMKKGIGLEFRRKYSQIKQLKNQNKQVTEIASLQVNGKTILYLITKEKHWQKSSNEKMFLTLKNLRTFCDTNKIKKLALPKESCGTDQLDWSEIRTMIRFHFKGSETKILLFIDDTYTEEDKYKIIEEFHNSPLRGHQGISRTIKRIKQQHTWKGLKKDVQHFISSCQSCQRNKTVKQPMVITTTSSKPFERIFLDIVGPITTSKKGNNYILTLQDDLTKFSAAYPLVSHDANSVSKAFVEGFVCQHGIPESILTDCGTEFMGKIFAACCKLLQIDKLHTTPYHPQSNGGLERSHQTLAAYLRHYVDKHLDDWDDYVPYAMFVYNTTVHTTTKYQPYELIYGFPASIPHTLSRTPQPRYNYDDYVFELKQKLQESHKQTRENILLSKEKSKETYDQNRHEINFNVGDRVWIKNHQPKGKLSPKWLGPYLVTQLEDNENVIIQKERKEVKIHRNELKLCFP</sequence>
<dbReference type="EC" id="2.7.7.49" evidence="1"/>
<evidence type="ECO:0000256" key="8">
    <source>
        <dbReference type="ARBA" id="ARBA00022918"/>
    </source>
</evidence>
<dbReference type="FunFam" id="3.10.20.370:FF:000001">
    <property type="entry name" value="Retrovirus-related Pol polyprotein from transposon 17.6-like protein"/>
    <property type="match status" value="1"/>
</dbReference>
<evidence type="ECO:0000259" key="10">
    <source>
        <dbReference type="PROSITE" id="PS50994"/>
    </source>
</evidence>
<evidence type="ECO:0000256" key="5">
    <source>
        <dbReference type="ARBA" id="ARBA00022722"/>
    </source>
</evidence>
<dbReference type="Gene3D" id="3.10.10.10">
    <property type="entry name" value="HIV Type 1 Reverse Transcriptase, subunit A, domain 1"/>
    <property type="match status" value="1"/>
</dbReference>
<keyword evidence="5" id="KW-0540">Nuclease</keyword>
<dbReference type="CDD" id="cd02901">
    <property type="entry name" value="Macro_Poa1p-like"/>
    <property type="match status" value="1"/>
</dbReference>
<dbReference type="InterPro" id="IPR041373">
    <property type="entry name" value="RT_RNaseH"/>
</dbReference>